<sequence length="291" mass="31620">MVRTRRQRAEDGAGNTAGFQDLPDAQQSTLTSVTALSFSRLGSDLDWDFYGLSPLAVDLAADVVLSVSSMAQLRRLCIDNARTPPFNISALAACQQLQAMHIGLPQQSPLQLTTLTYLSMRQDWDTNDSILAAASDAPSAQLRELHLNHYGTELKLPSASSWATFGAHITTLTLRGCPPRLNPDPDQPESYPGSSGTHDLSGITQMLTVLPELACFGLSTDPERLDASPLAASFQRGAAAYRIILDPMRFTAERVGSSVRHASASWAAQWHEPFARRGWAWNTAFGMGFES</sequence>
<feature type="region of interest" description="Disordered" evidence="1">
    <location>
        <begin position="176"/>
        <end position="197"/>
    </location>
</feature>
<dbReference type="Proteomes" id="UP001465755">
    <property type="component" value="Unassembled WGS sequence"/>
</dbReference>
<evidence type="ECO:0000313" key="2">
    <source>
        <dbReference type="EMBL" id="KAK9813884.1"/>
    </source>
</evidence>
<evidence type="ECO:0000313" key="3">
    <source>
        <dbReference type="Proteomes" id="UP001465755"/>
    </source>
</evidence>
<proteinExistence type="predicted"/>
<protein>
    <submittedName>
        <fullName evidence="2">Uncharacterized protein</fullName>
    </submittedName>
</protein>
<organism evidence="2 3">
    <name type="scientific">Symbiochloris irregularis</name>
    <dbReference type="NCBI Taxonomy" id="706552"/>
    <lineage>
        <taxon>Eukaryota</taxon>
        <taxon>Viridiplantae</taxon>
        <taxon>Chlorophyta</taxon>
        <taxon>core chlorophytes</taxon>
        <taxon>Trebouxiophyceae</taxon>
        <taxon>Trebouxiales</taxon>
        <taxon>Trebouxiaceae</taxon>
        <taxon>Symbiochloris</taxon>
    </lineage>
</organism>
<reference evidence="2 3" key="1">
    <citation type="journal article" date="2024" name="Nat. Commun.">
        <title>Phylogenomics reveals the evolutionary origins of lichenization in chlorophyte algae.</title>
        <authorList>
            <person name="Puginier C."/>
            <person name="Libourel C."/>
            <person name="Otte J."/>
            <person name="Skaloud P."/>
            <person name="Haon M."/>
            <person name="Grisel S."/>
            <person name="Petersen M."/>
            <person name="Berrin J.G."/>
            <person name="Delaux P.M."/>
            <person name="Dal Grande F."/>
            <person name="Keller J."/>
        </authorList>
    </citation>
    <scope>NUCLEOTIDE SEQUENCE [LARGE SCALE GENOMIC DNA]</scope>
    <source>
        <strain evidence="2 3">SAG 2036</strain>
    </source>
</reference>
<name>A0AAW1Q1A7_9CHLO</name>
<accession>A0AAW1Q1A7</accession>
<keyword evidence="3" id="KW-1185">Reference proteome</keyword>
<feature type="region of interest" description="Disordered" evidence="1">
    <location>
        <begin position="1"/>
        <end position="22"/>
    </location>
</feature>
<comment type="caution">
    <text evidence="2">The sequence shown here is derived from an EMBL/GenBank/DDBJ whole genome shotgun (WGS) entry which is preliminary data.</text>
</comment>
<dbReference type="AlphaFoldDB" id="A0AAW1Q1A7"/>
<gene>
    <name evidence="2" type="ORF">WJX73_003253</name>
</gene>
<dbReference type="EMBL" id="JALJOQ010000002">
    <property type="protein sequence ID" value="KAK9813884.1"/>
    <property type="molecule type" value="Genomic_DNA"/>
</dbReference>
<evidence type="ECO:0000256" key="1">
    <source>
        <dbReference type="SAM" id="MobiDB-lite"/>
    </source>
</evidence>